<keyword evidence="2" id="KW-1185">Reference proteome</keyword>
<evidence type="ECO:0000313" key="1">
    <source>
        <dbReference type="EMBL" id="OXM47498.1"/>
    </source>
</evidence>
<comment type="caution">
    <text evidence="1">The sequence shown here is derived from an EMBL/GenBank/DDBJ whole genome shotgun (WGS) entry which is preliminary data.</text>
</comment>
<dbReference type="Proteomes" id="UP000215563">
    <property type="component" value="Unassembled WGS sequence"/>
</dbReference>
<evidence type="ECO:0000313" key="2">
    <source>
        <dbReference type="Proteomes" id="UP000215563"/>
    </source>
</evidence>
<dbReference type="AlphaFoldDB" id="A0A229RLE5"/>
<dbReference type="EMBL" id="NMQU01000074">
    <property type="protein sequence ID" value="OXM47498.1"/>
    <property type="molecule type" value="Genomic_DNA"/>
</dbReference>
<dbReference type="SUPFAM" id="SSF56235">
    <property type="entry name" value="N-terminal nucleophile aminohydrolases (Ntn hydrolases)"/>
    <property type="match status" value="1"/>
</dbReference>
<dbReference type="InterPro" id="IPR029055">
    <property type="entry name" value="Ntn_hydrolases_N"/>
</dbReference>
<gene>
    <name evidence="1" type="ORF">CFP75_23730</name>
</gene>
<name>A0A229RLE5_AMYAL</name>
<evidence type="ECO:0008006" key="3">
    <source>
        <dbReference type="Google" id="ProtNLM"/>
    </source>
</evidence>
<sequence length="271" mass="29453">MLTYLPEGIQPDIDALSNGAILNDHGHGYAIVANAHIISGRGMHASAVIDEFAAFRRLHPEGPALFHSRFATHGSVNESNNHPFPVGADERTVLAHNGVLPAAAQPAKGDDRSDTRIAADDIFPSPQFSSFDDPKTRKLIERWLGRVNKVVILTVDPRYRRSGYIFNERAGVWDGDTWYSNYDFEHHSSYSSPGHAAWRGLDEGCACCGIADSIDPEAGLCLACGSCPVCGADERDCAQGCYRRLLTLPCGECGSDIRYCPCPLPDGYVTT</sequence>
<protein>
    <recommendedName>
        <fullName evidence="3">Glutamine amidotransferase type-2 domain-containing protein</fullName>
    </recommendedName>
</protein>
<proteinExistence type="predicted"/>
<accession>A0A229RLE5</accession>
<dbReference type="Gene3D" id="3.60.20.10">
    <property type="entry name" value="Glutamine Phosphoribosylpyrophosphate, subunit 1, domain 1"/>
    <property type="match status" value="1"/>
</dbReference>
<organism evidence="1 2">
    <name type="scientific">Amycolatopsis alba DSM 44262</name>
    <dbReference type="NCBI Taxonomy" id="1125972"/>
    <lineage>
        <taxon>Bacteria</taxon>
        <taxon>Bacillati</taxon>
        <taxon>Actinomycetota</taxon>
        <taxon>Actinomycetes</taxon>
        <taxon>Pseudonocardiales</taxon>
        <taxon>Pseudonocardiaceae</taxon>
        <taxon>Amycolatopsis</taxon>
    </lineage>
</organism>
<reference evidence="1 2" key="1">
    <citation type="submission" date="2017-07" db="EMBL/GenBank/DDBJ databases">
        <title>Amycolatopsis alba DSM 44262 Genome sequencing and assembly.</title>
        <authorList>
            <person name="Kaur N."/>
            <person name="Mayilraj S."/>
        </authorList>
    </citation>
    <scope>NUCLEOTIDE SEQUENCE [LARGE SCALE GENOMIC DNA]</scope>
    <source>
        <strain evidence="1 2">DSM 44262</strain>
    </source>
</reference>